<dbReference type="Proteomes" id="UP000604825">
    <property type="component" value="Unassembled WGS sequence"/>
</dbReference>
<evidence type="ECO:0000256" key="1">
    <source>
        <dbReference type="SAM" id="MobiDB-lite"/>
    </source>
</evidence>
<proteinExistence type="predicted"/>
<organism evidence="2 3">
    <name type="scientific">Miscanthus lutarioriparius</name>
    <dbReference type="NCBI Taxonomy" id="422564"/>
    <lineage>
        <taxon>Eukaryota</taxon>
        <taxon>Viridiplantae</taxon>
        <taxon>Streptophyta</taxon>
        <taxon>Embryophyta</taxon>
        <taxon>Tracheophyta</taxon>
        <taxon>Spermatophyta</taxon>
        <taxon>Magnoliopsida</taxon>
        <taxon>Liliopsida</taxon>
        <taxon>Poales</taxon>
        <taxon>Poaceae</taxon>
        <taxon>PACMAD clade</taxon>
        <taxon>Panicoideae</taxon>
        <taxon>Andropogonodae</taxon>
        <taxon>Andropogoneae</taxon>
        <taxon>Saccharinae</taxon>
        <taxon>Miscanthus</taxon>
    </lineage>
</organism>
<evidence type="ECO:0000313" key="2">
    <source>
        <dbReference type="EMBL" id="CAD6225550.1"/>
    </source>
</evidence>
<evidence type="ECO:0000313" key="3">
    <source>
        <dbReference type="Proteomes" id="UP000604825"/>
    </source>
</evidence>
<comment type="caution">
    <text evidence="2">The sequence shown here is derived from an EMBL/GenBank/DDBJ whole genome shotgun (WGS) entry which is preliminary data.</text>
</comment>
<protein>
    <submittedName>
        <fullName evidence="2">Uncharacterized protein</fullName>
    </submittedName>
</protein>
<gene>
    <name evidence="2" type="ORF">NCGR_LOCUS17566</name>
</gene>
<sequence length="96" mass="10298">MAPSQEESTIMKKGEGEVAASIEEVTATASWEPESNAPPEGVIGLSNDESEDLITSLVATINTSPYEARPSTPWVTVEPNTSGDLEFTQKLFVELN</sequence>
<dbReference type="EMBL" id="CAJGYO010000004">
    <property type="protein sequence ID" value="CAD6225550.1"/>
    <property type="molecule type" value="Genomic_DNA"/>
</dbReference>
<feature type="region of interest" description="Disordered" evidence="1">
    <location>
        <begin position="27"/>
        <end position="46"/>
    </location>
</feature>
<reference evidence="2" key="1">
    <citation type="submission" date="2020-10" db="EMBL/GenBank/DDBJ databases">
        <authorList>
            <person name="Han B."/>
            <person name="Lu T."/>
            <person name="Zhao Q."/>
            <person name="Huang X."/>
            <person name="Zhao Y."/>
        </authorList>
    </citation>
    <scope>NUCLEOTIDE SEQUENCE</scope>
</reference>
<keyword evidence="3" id="KW-1185">Reference proteome</keyword>
<name>A0A811NKS8_9POAL</name>
<dbReference type="AlphaFoldDB" id="A0A811NKS8"/>
<accession>A0A811NKS8</accession>